<reference evidence="2" key="1">
    <citation type="submission" date="2021-02" db="EMBL/GenBank/DDBJ databases">
        <authorList>
            <person name="Dougan E. K."/>
            <person name="Rhodes N."/>
            <person name="Thang M."/>
            <person name="Chan C."/>
        </authorList>
    </citation>
    <scope>NUCLEOTIDE SEQUENCE</scope>
</reference>
<proteinExistence type="predicted"/>
<sequence>MREDSLNLVRQGILTPSGDPNEPQLSEQYKKYLGSLPVLTILDERRAAELSLVGLTYGAAFLTGVCKRLDALGKAPLEPGTLQLACYDGEGVAYHVHEDYVPKKDYNPEDLPEHHRLSYKRRITATLYLQEDWQQDMGGAFRAHAFRPETDEPSPEDFVDILPASYFWSALRSVD</sequence>
<dbReference type="InterPro" id="IPR044862">
    <property type="entry name" value="Pro_4_hyd_alph_FE2OG_OXY"/>
</dbReference>
<dbReference type="Proteomes" id="UP000649617">
    <property type="component" value="Unassembled WGS sequence"/>
</dbReference>
<dbReference type="Pfam" id="PF13640">
    <property type="entry name" value="2OG-FeII_Oxy_3"/>
    <property type="match status" value="1"/>
</dbReference>
<evidence type="ECO:0000259" key="1">
    <source>
        <dbReference type="Pfam" id="PF13640"/>
    </source>
</evidence>
<dbReference type="AlphaFoldDB" id="A0A812TMJ4"/>
<protein>
    <submittedName>
        <fullName evidence="2">AbcG22 protein</fullName>
    </submittedName>
</protein>
<feature type="domain" description="Prolyl 4-hydroxylase alpha subunit Fe(2+) 2OG dioxygenase" evidence="1">
    <location>
        <begin position="82"/>
        <end position="147"/>
    </location>
</feature>
<evidence type="ECO:0000313" key="2">
    <source>
        <dbReference type="EMBL" id="CAE7528093.1"/>
    </source>
</evidence>
<keyword evidence="3" id="KW-1185">Reference proteome</keyword>
<dbReference type="Gene3D" id="2.60.120.620">
    <property type="entry name" value="q2cbj1_9rhob like domain"/>
    <property type="match status" value="1"/>
</dbReference>
<accession>A0A812TMJ4</accession>
<comment type="caution">
    <text evidence="2">The sequence shown here is derived from an EMBL/GenBank/DDBJ whole genome shotgun (WGS) entry which is preliminary data.</text>
</comment>
<gene>
    <name evidence="2" type="primary">abcG22</name>
    <name evidence="2" type="ORF">SPIL2461_LOCUS13883</name>
</gene>
<feature type="non-terminal residue" evidence="2">
    <location>
        <position position="1"/>
    </location>
</feature>
<name>A0A812TMJ4_SYMPI</name>
<dbReference type="EMBL" id="CAJNIZ010031112">
    <property type="protein sequence ID" value="CAE7528093.1"/>
    <property type="molecule type" value="Genomic_DNA"/>
</dbReference>
<organism evidence="2 3">
    <name type="scientific">Symbiodinium pilosum</name>
    <name type="common">Dinoflagellate</name>
    <dbReference type="NCBI Taxonomy" id="2952"/>
    <lineage>
        <taxon>Eukaryota</taxon>
        <taxon>Sar</taxon>
        <taxon>Alveolata</taxon>
        <taxon>Dinophyceae</taxon>
        <taxon>Suessiales</taxon>
        <taxon>Symbiodiniaceae</taxon>
        <taxon>Symbiodinium</taxon>
    </lineage>
</organism>
<dbReference type="OrthoDB" id="76265at2759"/>
<evidence type="ECO:0000313" key="3">
    <source>
        <dbReference type="Proteomes" id="UP000649617"/>
    </source>
</evidence>